<comment type="caution">
    <text evidence="10">The sequence shown here is derived from an EMBL/GenBank/DDBJ whole genome shotgun (WGS) entry which is preliminary data.</text>
</comment>
<evidence type="ECO:0000256" key="7">
    <source>
        <dbReference type="ARBA" id="ARBA00024343"/>
    </source>
</evidence>
<evidence type="ECO:0000256" key="4">
    <source>
        <dbReference type="ARBA" id="ARBA00023159"/>
    </source>
</evidence>
<dbReference type="FunFam" id="3.30.730.10:FF:000001">
    <property type="entry name" value="Ethylene-responsive transcription factor 2"/>
    <property type="match status" value="1"/>
</dbReference>
<dbReference type="InterPro" id="IPR016177">
    <property type="entry name" value="DNA-bd_dom_sf"/>
</dbReference>
<keyword evidence="11" id="KW-1185">Reference proteome</keyword>
<dbReference type="InterPro" id="IPR036955">
    <property type="entry name" value="AP2/ERF_dom_sf"/>
</dbReference>
<dbReference type="PANTHER" id="PTHR31985:SF312">
    <property type="entry name" value="AP2_ERF DOMAIN-CONTAINING PROTEIN"/>
    <property type="match status" value="1"/>
</dbReference>
<comment type="subcellular location">
    <subcellularLocation>
        <location evidence="1">Nucleus</location>
    </subcellularLocation>
</comment>
<dbReference type="PRINTS" id="PR00367">
    <property type="entry name" value="ETHRSPELEMNT"/>
</dbReference>
<keyword evidence="5" id="KW-0804">Transcription</keyword>
<dbReference type="GO" id="GO:0003677">
    <property type="term" value="F:DNA binding"/>
    <property type="evidence" value="ECO:0007669"/>
    <property type="project" value="UniProtKB-KW"/>
</dbReference>
<dbReference type="SMART" id="SM00380">
    <property type="entry name" value="AP2"/>
    <property type="match status" value="1"/>
</dbReference>
<feature type="domain" description="AP2/ERF" evidence="9">
    <location>
        <begin position="25"/>
        <end position="82"/>
    </location>
</feature>
<evidence type="ECO:0000256" key="1">
    <source>
        <dbReference type="ARBA" id="ARBA00004123"/>
    </source>
</evidence>
<dbReference type="Gene3D" id="3.30.730.10">
    <property type="entry name" value="AP2/ERF domain"/>
    <property type="match status" value="1"/>
</dbReference>
<dbReference type="PROSITE" id="PS51032">
    <property type="entry name" value="AP2_ERF"/>
    <property type="match status" value="1"/>
</dbReference>
<dbReference type="CDD" id="cd00018">
    <property type="entry name" value="AP2"/>
    <property type="match status" value="1"/>
</dbReference>
<dbReference type="AlphaFoldDB" id="A0A9Q0FNK2"/>
<evidence type="ECO:0000256" key="2">
    <source>
        <dbReference type="ARBA" id="ARBA00023015"/>
    </source>
</evidence>
<keyword evidence="6" id="KW-0539">Nucleus</keyword>
<name>A0A9Q0FNK2_9ROSI</name>
<dbReference type="SUPFAM" id="SSF54171">
    <property type="entry name" value="DNA-binding domain"/>
    <property type="match status" value="1"/>
</dbReference>
<keyword evidence="4" id="KW-0010">Activator</keyword>
<evidence type="ECO:0000259" key="9">
    <source>
        <dbReference type="PROSITE" id="PS51032"/>
    </source>
</evidence>
<evidence type="ECO:0000256" key="3">
    <source>
        <dbReference type="ARBA" id="ARBA00023125"/>
    </source>
</evidence>
<evidence type="ECO:0000256" key="8">
    <source>
        <dbReference type="SAM" id="MobiDB-lite"/>
    </source>
</evidence>
<dbReference type="InterPro" id="IPR001471">
    <property type="entry name" value="AP2/ERF_dom"/>
</dbReference>
<dbReference type="InterPro" id="IPR051032">
    <property type="entry name" value="AP2/ERF_TF_ERF_subfamily"/>
</dbReference>
<keyword evidence="2" id="KW-0805">Transcription regulation</keyword>
<keyword evidence="3" id="KW-0238">DNA-binding</keyword>
<evidence type="ECO:0000313" key="10">
    <source>
        <dbReference type="EMBL" id="KAJ4834732.1"/>
    </source>
</evidence>
<reference evidence="10" key="2">
    <citation type="journal article" date="2023" name="Plants (Basel)">
        <title>Annotation of the Turnera subulata (Passifloraceae) Draft Genome Reveals the S-Locus Evolved after the Divergence of Turneroideae from Passifloroideae in a Stepwise Manner.</title>
        <authorList>
            <person name="Henning P.M."/>
            <person name="Roalson E.H."/>
            <person name="Mir W."/>
            <person name="McCubbin A.G."/>
            <person name="Shore J.S."/>
        </authorList>
    </citation>
    <scope>NUCLEOTIDE SEQUENCE</scope>
    <source>
        <strain evidence="10">F60SS</strain>
    </source>
</reference>
<sequence length="161" mass="16858">MARSGSGGRSERSGGGGGGGGVNGRYKGVRMRKWGKWVAEIRQPNSRGRIWLGSYNTAEEAARAYDAAVYILRGPSATLNFPADPPAVPVSVAGTTELTPLQIREVAFLHARGGVEKAAEEEERVEVVPEECGHGYLGGERSGAEGVLGGAIYQTSGVWAA</sequence>
<evidence type="ECO:0000313" key="11">
    <source>
        <dbReference type="Proteomes" id="UP001141552"/>
    </source>
</evidence>
<evidence type="ECO:0000256" key="6">
    <source>
        <dbReference type="ARBA" id="ARBA00023242"/>
    </source>
</evidence>
<protein>
    <recommendedName>
        <fullName evidence="9">AP2/ERF domain-containing protein</fullName>
    </recommendedName>
</protein>
<dbReference type="Proteomes" id="UP001141552">
    <property type="component" value="Unassembled WGS sequence"/>
</dbReference>
<dbReference type="Pfam" id="PF00847">
    <property type="entry name" value="AP2"/>
    <property type="match status" value="1"/>
</dbReference>
<feature type="region of interest" description="Disordered" evidence="8">
    <location>
        <begin position="1"/>
        <end position="26"/>
    </location>
</feature>
<comment type="similarity">
    <text evidence="7">Belongs to the AP2/ERF transcription factor family. ERF subfamily.</text>
</comment>
<dbReference type="GO" id="GO:0003700">
    <property type="term" value="F:DNA-binding transcription factor activity"/>
    <property type="evidence" value="ECO:0007669"/>
    <property type="project" value="InterPro"/>
</dbReference>
<organism evidence="10 11">
    <name type="scientific">Turnera subulata</name>
    <dbReference type="NCBI Taxonomy" id="218843"/>
    <lineage>
        <taxon>Eukaryota</taxon>
        <taxon>Viridiplantae</taxon>
        <taxon>Streptophyta</taxon>
        <taxon>Embryophyta</taxon>
        <taxon>Tracheophyta</taxon>
        <taxon>Spermatophyta</taxon>
        <taxon>Magnoliopsida</taxon>
        <taxon>eudicotyledons</taxon>
        <taxon>Gunneridae</taxon>
        <taxon>Pentapetalae</taxon>
        <taxon>rosids</taxon>
        <taxon>fabids</taxon>
        <taxon>Malpighiales</taxon>
        <taxon>Passifloraceae</taxon>
        <taxon>Turnera</taxon>
    </lineage>
</organism>
<feature type="compositionally biased region" description="Gly residues" evidence="8">
    <location>
        <begin position="1"/>
        <end position="23"/>
    </location>
</feature>
<reference evidence="10" key="1">
    <citation type="submission" date="2022-02" db="EMBL/GenBank/DDBJ databases">
        <authorList>
            <person name="Henning P.M."/>
            <person name="McCubbin A.G."/>
            <person name="Shore J.S."/>
        </authorList>
    </citation>
    <scope>NUCLEOTIDE SEQUENCE</scope>
    <source>
        <strain evidence="10">F60SS</strain>
        <tissue evidence="10">Leaves</tissue>
    </source>
</reference>
<dbReference type="EMBL" id="JAKUCV010004633">
    <property type="protein sequence ID" value="KAJ4834732.1"/>
    <property type="molecule type" value="Genomic_DNA"/>
</dbReference>
<proteinExistence type="inferred from homology"/>
<dbReference type="PANTHER" id="PTHR31985">
    <property type="entry name" value="ETHYLENE-RESPONSIVE TRANSCRIPTION FACTOR ERF042-RELATED"/>
    <property type="match status" value="1"/>
</dbReference>
<evidence type="ECO:0000256" key="5">
    <source>
        <dbReference type="ARBA" id="ARBA00023163"/>
    </source>
</evidence>
<dbReference type="GO" id="GO:0005634">
    <property type="term" value="C:nucleus"/>
    <property type="evidence" value="ECO:0007669"/>
    <property type="project" value="UniProtKB-SubCell"/>
</dbReference>
<accession>A0A9Q0FNK2</accession>
<dbReference type="OrthoDB" id="1918918at2759"/>
<gene>
    <name evidence="10" type="ORF">Tsubulata_007695</name>
</gene>